<keyword evidence="4" id="KW-1185">Reference proteome</keyword>
<dbReference type="Proteomes" id="UP000609531">
    <property type="component" value="Unassembled WGS sequence"/>
</dbReference>
<name>A0A934IRF8_9HYPH</name>
<dbReference type="EMBL" id="JAEKJA010000007">
    <property type="protein sequence ID" value="MBJ3776289.1"/>
    <property type="molecule type" value="Genomic_DNA"/>
</dbReference>
<evidence type="ECO:0000256" key="1">
    <source>
        <dbReference type="SAM" id="MobiDB-lite"/>
    </source>
</evidence>
<gene>
    <name evidence="3" type="ORF">JCR33_11350</name>
</gene>
<evidence type="ECO:0000313" key="4">
    <source>
        <dbReference type="Proteomes" id="UP000609531"/>
    </source>
</evidence>
<organism evidence="3 4">
    <name type="scientific">Acuticoccus mangrovi</name>
    <dbReference type="NCBI Taxonomy" id="2796142"/>
    <lineage>
        <taxon>Bacteria</taxon>
        <taxon>Pseudomonadati</taxon>
        <taxon>Pseudomonadota</taxon>
        <taxon>Alphaproteobacteria</taxon>
        <taxon>Hyphomicrobiales</taxon>
        <taxon>Amorphaceae</taxon>
        <taxon>Acuticoccus</taxon>
    </lineage>
</organism>
<proteinExistence type="predicted"/>
<dbReference type="Pfam" id="PF06568">
    <property type="entry name" value="YjiS-like"/>
    <property type="match status" value="1"/>
</dbReference>
<sequence length="120" mass="12982">MTERTALRDRTGLLGVAARWRDARRRRRAIATLLELSPAELADLGVVRGEVEAALAGRGDAPRRLAEAMAERARTERAPARVPGAKPLLALLVTPEGRTRTMARPLPGAWSEGRGARRAA</sequence>
<feature type="region of interest" description="Disordered" evidence="1">
    <location>
        <begin position="100"/>
        <end position="120"/>
    </location>
</feature>
<accession>A0A934IRF8</accession>
<evidence type="ECO:0000259" key="2">
    <source>
        <dbReference type="Pfam" id="PF06568"/>
    </source>
</evidence>
<protein>
    <submittedName>
        <fullName evidence="3">DUF1127 domain-containing protein</fullName>
    </submittedName>
</protein>
<reference evidence="3" key="1">
    <citation type="submission" date="2020-12" db="EMBL/GenBank/DDBJ databases">
        <title>Bacterial taxonomy.</title>
        <authorList>
            <person name="Pan X."/>
        </authorList>
    </citation>
    <scope>NUCLEOTIDE SEQUENCE</scope>
    <source>
        <strain evidence="3">B2012</strain>
    </source>
</reference>
<comment type="caution">
    <text evidence="3">The sequence shown here is derived from an EMBL/GenBank/DDBJ whole genome shotgun (WGS) entry which is preliminary data.</text>
</comment>
<feature type="domain" description="YjiS-like" evidence="2">
    <location>
        <begin position="16"/>
        <end position="52"/>
    </location>
</feature>
<dbReference type="RefSeq" id="WP_198882158.1">
    <property type="nucleotide sequence ID" value="NZ_JAEKJA010000007.1"/>
</dbReference>
<dbReference type="InterPro" id="IPR009506">
    <property type="entry name" value="YjiS-like"/>
</dbReference>
<dbReference type="AlphaFoldDB" id="A0A934IRF8"/>
<evidence type="ECO:0000313" key="3">
    <source>
        <dbReference type="EMBL" id="MBJ3776289.1"/>
    </source>
</evidence>